<accession>A0ABR2GZR6</accession>
<dbReference type="PROSITE" id="PS50088">
    <property type="entry name" value="ANK_REPEAT"/>
    <property type="match status" value="2"/>
</dbReference>
<evidence type="ECO:0000313" key="5">
    <source>
        <dbReference type="Proteomes" id="UP001470230"/>
    </source>
</evidence>
<dbReference type="InterPro" id="IPR036770">
    <property type="entry name" value="Ankyrin_rpt-contain_sf"/>
</dbReference>
<dbReference type="Gene3D" id="1.25.40.20">
    <property type="entry name" value="Ankyrin repeat-containing domain"/>
    <property type="match status" value="1"/>
</dbReference>
<dbReference type="Pfam" id="PF12796">
    <property type="entry name" value="Ank_2"/>
    <property type="match status" value="2"/>
</dbReference>
<evidence type="ECO:0000313" key="4">
    <source>
        <dbReference type="EMBL" id="KAK8839400.1"/>
    </source>
</evidence>
<dbReference type="SUPFAM" id="SSF48403">
    <property type="entry name" value="Ankyrin repeat"/>
    <property type="match status" value="1"/>
</dbReference>
<dbReference type="Proteomes" id="UP001470230">
    <property type="component" value="Unassembled WGS sequence"/>
</dbReference>
<feature type="repeat" description="ANK" evidence="3">
    <location>
        <begin position="233"/>
        <end position="265"/>
    </location>
</feature>
<name>A0ABR2GZR6_9EUKA</name>
<evidence type="ECO:0000256" key="1">
    <source>
        <dbReference type="ARBA" id="ARBA00022737"/>
    </source>
</evidence>
<reference evidence="4 5" key="1">
    <citation type="submission" date="2024-04" db="EMBL/GenBank/DDBJ databases">
        <title>Tritrichomonas musculus Genome.</title>
        <authorList>
            <person name="Alves-Ferreira E."/>
            <person name="Grigg M."/>
            <person name="Lorenzi H."/>
            <person name="Galac M."/>
        </authorList>
    </citation>
    <scope>NUCLEOTIDE SEQUENCE [LARGE SCALE GENOMIC DNA]</scope>
    <source>
        <strain evidence="4 5">EAF2021</strain>
    </source>
</reference>
<keyword evidence="5" id="KW-1185">Reference proteome</keyword>
<dbReference type="PANTHER" id="PTHR24198">
    <property type="entry name" value="ANKYRIN REPEAT AND PROTEIN KINASE DOMAIN-CONTAINING PROTEIN"/>
    <property type="match status" value="1"/>
</dbReference>
<protein>
    <recommendedName>
        <fullName evidence="6">Ankyrin repeat protein</fullName>
    </recommendedName>
</protein>
<feature type="repeat" description="ANK" evidence="3">
    <location>
        <begin position="200"/>
        <end position="232"/>
    </location>
</feature>
<dbReference type="Pfam" id="PF00023">
    <property type="entry name" value="Ank"/>
    <property type="match status" value="1"/>
</dbReference>
<dbReference type="PANTHER" id="PTHR24198:SF165">
    <property type="entry name" value="ANKYRIN REPEAT-CONTAINING PROTEIN-RELATED"/>
    <property type="match status" value="1"/>
</dbReference>
<evidence type="ECO:0000256" key="3">
    <source>
        <dbReference type="PROSITE-ProRule" id="PRU00023"/>
    </source>
</evidence>
<comment type="caution">
    <text evidence="4">The sequence shown here is derived from an EMBL/GenBank/DDBJ whole genome shotgun (WGS) entry which is preliminary data.</text>
</comment>
<sequence>MDIIILTLQFQKKIKLTYSESIREAPDSILRTNLHILHVAAYYDSLETFLFVYNFGFDPNVKSSNEFYPLHYACLGGAIEVASFLCTPEIINVKGLNFAPLNTQFTPIFLATLSKSFDILELLFENGATIPRYSTKDSPIHQAIRCKDYRCLSLLLSHTNSERLDEKNFSPIMKAISFGFPEAVKILVDHGGDLSYQTPEGKNALSYACNQKDENMVKYLLDNGINPTVRDKLGQYPIHWAATSGNVNIVKLILENGGEANVFDFRGRPPTFSAIIAGNNFDQILKILFESGCDPNAKQISNGATILNSLIIMDATPVVLSSIKVALESGADLSIVGKNKKSIYEMVKIASKPAIVKLVEDFIHEHPDVKVK</sequence>
<evidence type="ECO:0000256" key="2">
    <source>
        <dbReference type="ARBA" id="ARBA00023043"/>
    </source>
</evidence>
<dbReference type="InterPro" id="IPR002110">
    <property type="entry name" value="Ankyrin_rpt"/>
</dbReference>
<evidence type="ECO:0008006" key="6">
    <source>
        <dbReference type="Google" id="ProtNLM"/>
    </source>
</evidence>
<dbReference type="EMBL" id="JAPFFF010000051">
    <property type="protein sequence ID" value="KAK8839400.1"/>
    <property type="molecule type" value="Genomic_DNA"/>
</dbReference>
<proteinExistence type="predicted"/>
<dbReference type="SMART" id="SM00248">
    <property type="entry name" value="ANK"/>
    <property type="match status" value="9"/>
</dbReference>
<keyword evidence="1" id="KW-0677">Repeat</keyword>
<keyword evidence="2 3" id="KW-0040">ANK repeat</keyword>
<dbReference type="PRINTS" id="PR01415">
    <property type="entry name" value="ANKYRIN"/>
</dbReference>
<gene>
    <name evidence="4" type="ORF">M9Y10_031749</name>
</gene>
<dbReference type="PROSITE" id="PS50297">
    <property type="entry name" value="ANK_REP_REGION"/>
    <property type="match status" value="2"/>
</dbReference>
<organism evidence="4 5">
    <name type="scientific">Tritrichomonas musculus</name>
    <dbReference type="NCBI Taxonomy" id="1915356"/>
    <lineage>
        <taxon>Eukaryota</taxon>
        <taxon>Metamonada</taxon>
        <taxon>Parabasalia</taxon>
        <taxon>Tritrichomonadida</taxon>
        <taxon>Tritrichomonadidae</taxon>
        <taxon>Tritrichomonas</taxon>
    </lineage>
</organism>